<feature type="compositionally biased region" description="Basic and acidic residues" evidence="1">
    <location>
        <begin position="36"/>
        <end position="50"/>
    </location>
</feature>
<feature type="region of interest" description="Disordered" evidence="1">
    <location>
        <begin position="1"/>
        <end position="60"/>
    </location>
</feature>
<dbReference type="STRING" id="1314785.A0A165I1Q8"/>
<feature type="compositionally biased region" description="Polar residues" evidence="1">
    <location>
        <begin position="1029"/>
        <end position="1085"/>
    </location>
</feature>
<feature type="compositionally biased region" description="Polar residues" evidence="1">
    <location>
        <begin position="776"/>
        <end position="785"/>
    </location>
</feature>
<feature type="region of interest" description="Disordered" evidence="1">
    <location>
        <begin position="645"/>
        <end position="808"/>
    </location>
</feature>
<feature type="compositionally biased region" description="Basic and acidic residues" evidence="1">
    <location>
        <begin position="671"/>
        <end position="701"/>
    </location>
</feature>
<reference evidence="2 3" key="1">
    <citation type="journal article" date="2016" name="Mol. Biol. Evol.">
        <title>Comparative Genomics of Early-Diverging Mushroom-Forming Fungi Provides Insights into the Origins of Lignocellulose Decay Capabilities.</title>
        <authorList>
            <person name="Nagy L.G."/>
            <person name="Riley R."/>
            <person name="Tritt A."/>
            <person name="Adam C."/>
            <person name="Daum C."/>
            <person name="Floudas D."/>
            <person name="Sun H."/>
            <person name="Yadav J.S."/>
            <person name="Pangilinan J."/>
            <person name="Larsson K.H."/>
            <person name="Matsuura K."/>
            <person name="Barry K."/>
            <person name="Labutti K."/>
            <person name="Kuo R."/>
            <person name="Ohm R.A."/>
            <person name="Bhattacharya S.S."/>
            <person name="Shirouzu T."/>
            <person name="Yoshinaga Y."/>
            <person name="Martin F.M."/>
            <person name="Grigoriev I.V."/>
            <person name="Hibbett D.S."/>
        </authorList>
    </citation>
    <scope>NUCLEOTIDE SEQUENCE [LARGE SCALE GENOMIC DNA]</scope>
    <source>
        <strain evidence="2 3">93-53</strain>
    </source>
</reference>
<feature type="region of interest" description="Disordered" evidence="1">
    <location>
        <begin position="873"/>
        <end position="1085"/>
    </location>
</feature>
<feature type="compositionally biased region" description="Low complexity" evidence="1">
    <location>
        <begin position="916"/>
        <end position="937"/>
    </location>
</feature>
<feature type="compositionally biased region" description="Basic and acidic residues" evidence="1">
    <location>
        <begin position="974"/>
        <end position="992"/>
    </location>
</feature>
<evidence type="ECO:0000256" key="1">
    <source>
        <dbReference type="SAM" id="MobiDB-lite"/>
    </source>
</evidence>
<proteinExistence type="predicted"/>
<feature type="compositionally biased region" description="Low complexity" evidence="1">
    <location>
        <begin position="728"/>
        <end position="750"/>
    </location>
</feature>
<feature type="compositionally biased region" description="Polar residues" evidence="1">
    <location>
        <begin position="757"/>
        <end position="766"/>
    </location>
</feature>
<dbReference type="Proteomes" id="UP000076871">
    <property type="component" value="Unassembled WGS sequence"/>
</dbReference>
<feature type="region of interest" description="Disordered" evidence="1">
    <location>
        <begin position="596"/>
        <end position="631"/>
    </location>
</feature>
<feature type="region of interest" description="Disordered" evidence="1">
    <location>
        <begin position="371"/>
        <end position="407"/>
    </location>
</feature>
<feature type="region of interest" description="Disordered" evidence="1">
    <location>
        <begin position="434"/>
        <end position="574"/>
    </location>
</feature>
<evidence type="ECO:0000313" key="3">
    <source>
        <dbReference type="Proteomes" id="UP000076871"/>
    </source>
</evidence>
<name>A0A165I1Q8_9APHY</name>
<keyword evidence="3" id="KW-1185">Reference proteome</keyword>
<dbReference type="GeneID" id="63828809"/>
<gene>
    <name evidence="2" type="ORF">LAESUDRAFT_753554</name>
</gene>
<feature type="compositionally biased region" description="Low complexity" evidence="1">
    <location>
        <begin position="434"/>
        <end position="444"/>
    </location>
</feature>
<feature type="compositionally biased region" description="Polar residues" evidence="1">
    <location>
        <begin position="472"/>
        <end position="483"/>
    </location>
</feature>
<dbReference type="OrthoDB" id="3268641at2759"/>
<feature type="compositionally biased region" description="Pro residues" evidence="1">
    <location>
        <begin position="445"/>
        <end position="455"/>
    </location>
</feature>
<sequence length="1085" mass="117253">MRRLTTALFARRDKVKDKDRDSRSDTPDDLSQSTHTTERTDHYPNGDPRTKHSKLASPILTRPKSRFFLTLVRKPLPAGGSSSSSSSVAPSTPEDDVAPAPAVYDTPTVLTTQDSDDDNDDDDDDDKPLTPAPPPPRTRIAQAQHMPAIAAPLLPPPTTTPALATATITSPPHMHAQQVVTQTTRSPPVSPAAYARALAQAALAPAFSAPPLLPVQHLPLFPRSVNPTRALATSPSHAPLLRQLAHRHVLARLSPERLSPADERCLAPFAGRSRRPDPKPSADAKLTLDSPATVSVRGVMPMSEGLRRWVMRPCFEDRFVVYVPSTDSVKCMSVSGTGLGVAALEYSEALEALAGLGEDDDQRFHAEDLYQNSTPAEDKKRQAQSGATLPFPRAEPGSSSAQTRAQTQDQAFPVWAALMGEELDTVLSPTLSVTTSSTSLASSGPPTPTSPPGGEPPSVLSGGKAAIGQQGSGTSPRVQTQPHKAQPSPLRIEQNMILPNPYSPVKSPSKSASDMPAPTPSPAPTNTSASTSTATITPATVTSQAPGKAPAPQKLGVRFAEDERPERNDNVPLGYVQRIKQKRLEKQRFLAEERARRAQEEQRRAERARMEEEQRKRMEKEKERREYEEERMRRMYAEELTAARNRREGMRFVPPTVAGVTPGGDYGGSRGRRESVGAGRGRETTRDESYKRPVYDERRQSEPTPVGARNGSPASSMHHLSVPGARNSSPAPSGSGSQKSSSHQSHSHSPLAPPPTLGQSARSSSAPDVRPRERSGSATTPQAQRASMAGDGRDRAASLSANPWMGGAPMNMGMAMGMPMGMNMNRMSMNMGMMNVSPMQMVVPMAVPVPVPVAAYGMPMGMEPLIPPTPPFVMQQFGYRPPSSQSKRSHEHSSQGQSQRRSHSSSPTPPRAPEPQSSHQQHQHQQQQQQSRSQSSSPSAKRAARETFPPSASKGAVRASQGQLAEQTSPSSRSPREYTQMRRSSVDGDLHRMSQVYPSIAAGGRSERELSRDRDERRSTRSSSAVPGRSSNHHSSMPTVPASHQSATSASRPTIVSEHNSWARPSSGFQILSRPSQSRRQTVIS</sequence>
<feature type="compositionally biased region" description="Basic and acidic residues" evidence="1">
    <location>
        <begin position="559"/>
        <end position="569"/>
    </location>
</feature>
<dbReference type="RefSeq" id="XP_040769987.1">
    <property type="nucleotide sequence ID" value="XM_040911781.1"/>
</dbReference>
<protein>
    <submittedName>
        <fullName evidence="2">Uncharacterized protein</fullName>
    </submittedName>
</protein>
<feature type="compositionally biased region" description="Polar residues" evidence="1">
    <location>
        <begin position="960"/>
        <end position="973"/>
    </location>
</feature>
<organism evidence="2 3">
    <name type="scientific">Laetiporus sulphureus 93-53</name>
    <dbReference type="NCBI Taxonomy" id="1314785"/>
    <lineage>
        <taxon>Eukaryota</taxon>
        <taxon>Fungi</taxon>
        <taxon>Dikarya</taxon>
        <taxon>Basidiomycota</taxon>
        <taxon>Agaricomycotina</taxon>
        <taxon>Agaricomycetes</taxon>
        <taxon>Polyporales</taxon>
        <taxon>Laetiporus</taxon>
    </lineage>
</organism>
<feature type="compositionally biased region" description="Basic and acidic residues" evidence="1">
    <location>
        <begin position="1005"/>
        <end position="1019"/>
    </location>
</feature>
<feature type="compositionally biased region" description="Polar residues" evidence="1">
    <location>
        <begin position="397"/>
        <end position="407"/>
    </location>
</feature>
<feature type="compositionally biased region" description="Basic and acidic residues" evidence="1">
    <location>
        <begin position="10"/>
        <end position="26"/>
    </location>
</feature>
<feature type="compositionally biased region" description="Low complexity" evidence="1">
    <location>
        <begin position="524"/>
        <end position="543"/>
    </location>
</feature>
<dbReference type="InParanoid" id="A0A165I1Q8"/>
<dbReference type="AlphaFoldDB" id="A0A165I1Q8"/>
<evidence type="ECO:0000313" key="2">
    <source>
        <dbReference type="EMBL" id="KZT12477.1"/>
    </source>
</evidence>
<accession>A0A165I1Q8</accession>
<dbReference type="EMBL" id="KV427605">
    <property type="protein sequence ID" value="KZT12477.1"/>
    <property type="molecule type" value="Genomic_DNA"/>
</dbReference>
<feature type="region of interest" description="Disordered" evidence="1">
    <location>
        <begin position="75"/>
        <end position="139"/>
    </location>
</feature>
<feature type="compositionally biased region" description="Acidic residues" evidence="1">
    <location>
        <begin position="114"/>
        <end position="126"/>
    </location>
</feature>